<keyword evidence="2" id="KW-1185">Reference proteome</keyword>
<dbReference type="Proteomes" id="UP001176961">
    <property type="component" value="Unassembled WGS sequence"/>
</dbReference>
<sequence>MLRTLRRLATNHCRTATTSTKTEVVNAPYAELNSELFDEVQSRVNQHGNTIDKIIISFIDRDGSKKDYLMNRNISTPYDCARHVNMLLAKRAVLALTSYGGSTPQLGCMNESFRDRCNLEFIDFQSEIYATELNKAYWRSCSIILAAVLTEGLKNKISISDYHNEVSDSFFGVDVSGLTKSLTQSDLRDLSSFARSDFISRGIPFETVSLSSEVARDYGLGSSSLLCRFGNFVAPISGPVISRSDQVGRFAIVKARLKGNTTLVGGVSIPEAQKTSSFLWEKIMENASDKIGENGGS</sequence>
<name>A0AA36GFK8_CYLNA</name>
<evidence type="ECO:0000313" key="1">
    <source>
        <dbReference type="EMBL" id="CAJ0590439.1"/>
    </source>
</evidence>
<comment type="caution">
    <text evidence="1">The sequence shown here is derived from an EMBL/GenBank/DDBJ whole genome shotgun (WGS) entry which is preliminary data.</text>
</comment>
<dbReference type="EMBL" id="CATQJL010000001">
    <property type="protein sequence ID" value="CAJ0590439.1"/>
    <property type="molecule type" value="Genomic_DNA"/>
</dbReference>
<dbReference type="AlphaFoldDB" id="A0AA36GFK8"/>
<accession>A0AA36GFK8</accession>
<dbReference type="GO" id="GO:0000166">
    <property type="term" value="F:nucleotide binding"/>
    <property type="evidence" value="ECO:0007669"/>
    <property type="project" value="InterPro"/>
</dbReference>
<protein>
    <submittedName>
        <fullName evidence="1">Uncharacterized protein</fullName>
    </submittedName>
</protein>
<proteinExistence type="predicted"/>
<dbReference type="Gene3D" id="3.10.20.30">
    <property type="match status" value="1"/>
</dbReference>
<dbReference type="Gene3D" id="3.30.980.10">
    <property type="entry name" value="Threonyl-trna Synthetase, Chain A, domain 2"/>
    <property type="match status" value="1"/>
</dbReference>
<dbReference type="SUPFAM" id="SSF55186">
    <property type="entry name" value="ThrRS/AlaRS common domain"/>
    <property type="match status" value="1"/>
</dbReference>
<gene>
    <name evidence="1" type="ORF">CYNAS_LOCUS2422</name>
</gene>
<dbReference type="InterPro" id="IPR018163">
    <property type="entry name" value="Thr/Ala-tRNA-synth_IIc_edit"/>
</dbReference>
<evidence type="ECO:0000313" key="2">
    <source>
        <dbReference type="Proteomes" id="UP001176961"/>
    </source>
</evidence>
<reference evidence="1" key="1">
    <citation type="submission" date="2023-07" db="EMBL/GenBank/DDBJ databases">
        <authorList>
            <consortium name="CYATHOMIX"/>
        </authorList>
    </citation>
    <scope>NUCLEOTIDE SEQUENCE</scope>
    <source>
        <strain evidence="1">N/A</strain>
    </source>
</reference>
<organism evidence="1 2">
    <name type="scientific">Cylicocyclus nassatus</name>
    <name type="common">Nematode worm</name>
    <dbReference type="NCBI Taxonomy" id="53992"/>
    <lineage>
        <taxon>Eukaryota</taxon>
        <taxon>Metazoa</taxon>
        <taxon>Ecdysozoa</taxon>
        <taxon>Nematoda</taxon>
        <taxon>Chromadorea</taxon>
        <taxon>Rhabditida</taxon>
        <taxon>Rhabditina</taxon>
        <taxon>Rhabditomorpha</taxon>
        <taxon>Strongyloidea</taxon>
        <taxon>Strongylidae</taxon>
        <taxon>Cylicocyclus</taxon>
    </lineage>
</organism>
<dbReference type="InterPro" id="IPR012675">
    <property type="entry name" value="Beta-grasp_dom_sf"/>
</dbReference>